<evidence type="ECO:0000313" key="4">
    <source>
        <dbReference type="Proteomes" id="UP000001695"/>
    </source>
</evidence>
<dbReference type="PANTHER" id="PTHR21621">
    <property type="entry name" value="RIBOSOMAL PROTEIN S6 MODIFICATION PROTEIN"/>
    <property type="match status" value="1"/>
</dbReference>
<proteinExistence type="predicted"/>
<dbReference type="SUPFAM" id="SSF56059">
    <property type="entry name" value="Glutathione synthetase ATP-binding domain-like"/>
    <property type="match status" value="1"/>
</dbReference>
<dbReference type="AlphaFoldDB" id="B2IDM9"/>
<sequence>MPRKAVIVSHQADIHAHAVRHELEKLGSLVRVIDLQAFTREFDLATQIKLGSASGMIRDGKTGESLDLASITGLWWRRPFPLTREKVTTSSKLDITIANERRAAIIGSLDAFVRNAFNDLGRSQQAAHKPTQLLRASRIGLKVPDTLITNNPEEAEAFIKSLHGRVVYKMLSGTSLGAYGTRHFKDGDFRHLDRLSTCPAIFQRYVKGAYDLRTIVIGNDVFTGRIDYDETLDTPDTRFVPTKVSPFQLPAEVTEKLVQLVQSFGLVYSAVDMRYSPEDGYVFFESNPEGQFLWIEIEADLPISAAIAQRLLK</sequence>
<dbReference type="eggNOG" id="COG0189">
    <property type="taxonomic scope" value="Bacteria"/>
</dbReference>
<organism evidence="3 4">
    <name type="scientific">Beijerinckia indica subsp. indica (strain ATCC 9039 / DSM 1715 / NCIMB 8712)</name>
    <dbReference type="NCBI Taxonomy" id="395963"/>
    <lineage>
        <taxon>Bacteria</taxon>
        <taxon>Pseudomonadati</taxon>
        <taxon>Pseudomonadota</taxon>
        <taxon>Alphaproteobacteria</taxon>
        <taxon>Hyphomicrobiales</taxon>
        <taxon>Beijerinckiaceae</taxon>
        <taxon>Beijerinckia</taxon>
    </lineage>
</organism>
<dbReference type="GO" id="GO:0046872">
    <property type="term" value="F:metal ion binding"/>
    <property type="evidence" value="ECO:0007669"/>
    <property type="project" value="InterPro"/>
</dbReference>
<dbReference type="EMBL" id="CP001016">
    <property type="protein sequence ID" value="ACB95465.1"/>
    <property type="molecule type" value="Genomic_DNA"/>
</dbReference>
<gene>
    <name evidence="3" type="ordered locus">Bind_1840</name>
</gene>
<evidence type="ECO:0000259" key="2">
    <source>
        <dbReference type="PROSITE" id="PS50975"/>
    </source>
</evidence>
<dbReference type="PROSITE" id="PS50975">
    <property type="entry name" value="ATP_GRASP"/>
    <property type="match status" value="1"/>
</dbReference>
<keyword evidence="4" id="KW-1185">Reference proteome</keyword>
<dbReference type="Gene3D" id="3.30.470.20">
    <property type="entry name" value="ATP-grasp fold, B domain"/>
    <property type="match status" value="1"/>
</dbReference>
<dbReference type="GO" id="GO:0005737">
    <property type="term" value="C:cytoplasm"/>
    <property type="evidence" value="ECO:0007669"/>
    <property type="project" value="TreeGrafter"/>
</dbReference>
<reference evidence="4" key="1">
    <citation type="submission" date="2008-03" db="EMBL/GenBank/DDBJ databases">
        <title>Complete sequence of chromosome of Beijerinckia indica subsp. indica ATCC 9039.</title>
        <authorList>
            <consortium name="US DOE Joint Genome Institute"/>
            <person name="Copeland A."/>
            <person name="Lucas S."/>
            <person name="Lapidus A."/>
            <person name="Glavina del Rio T."/>
            <person name="Dalin E."/>
            <person name="Tice H."/>
            <person name="Bruce D."/>
            <person name="Goodwin L."/>
            <person name="Pitluck S."/>
            <person name="LaButti K."/>
            <person name="Schmutz J."/>
            <person name="Larimer F."/>
            <person name="Land M."/>
            <person name="Hauser L."/>
            <person name="Kyrpides N."/>
            <person name="Mikhailova N."/>
            <person name="Dunfield P.F."/>
            <person name="Dedysh S.N."/>
            <person name="Liesack W."/>
            <person name="Saw J.H."/>
            <person name="Alam M."/>
            <person name="Chen Y."/>
            <person name="Murrell J.C."/>
            <person name="Richardson P."/>
        </authorList>
    </citation>
    <scope>NUCLEOTIDE SEQUENCE [LARGE SCALE GENOMIC DNA]</scope>
    <source>
        <strain evidence="4">ATCC 9039 / DSM 1715 / NCIMB 8712</strain>
    </source>
</reference>
<name>B2IDM9_BEII9</name>
<dbReference type="HOGENOM" id="CLU_055286_0_1_5"/>
<keyword evidence="1" id="KW-0547">Nucleotide-binding</keyword>
<evidence type="ECO:0000313" key="3">
    <source>
        <dbReference type="EMBL" id="ACB95465.1"/>
    </source>
</evidence>
<dbReference type="OrthoDB" id="583309at2"/>
<feature type="domain" description="ATP-grasp" evidence="2">
    <location>
        <begin position="133"/>
        <end position="312"/>
    </location>
</feature>
<dbReference type="PANTHER" id="PTHR21621:SF0">
    <property type="entry name" value="BETA-CITRYLGLUTAMATE SYNTHASE B-RELATED"/>
    <property type="match status" value="1"/>
</dbReference>
<keyword evidence="1" id="KW-0067">ATP-binding</keyword>
<protein>
    <submittedName>
        <fullName evidence="3">RimK domain protein ATP-grasp</fullName>
    </submittedName>
</protein>
<dbReference type="InterPro" id="IPR011761">
    <property type="entry name" value="ATP-grasp"/>
</dbReference>
<dbReference type="Pfam" id="PF08443">
    <property type="entry name" value="RimK"/>
    <property type="match status" value="1"/>
</dbReference>
<dbReference type="RefSeq" id="WP_012384822.1">
    <property type="nucleotide sequence ID" value="NC_010581.1"/>
</dbReference>
<evidence type="ECO:0000256" key="1">
    <source>
        <dbReference type="PROSITE-ProRule" id="PRU00409"/>
    </source>
</evidence>
<dbReference type="InterPro" id="IPR013651">
    <property type="entry name" value="ATP-grasp_RimK-type"/>
</dbReference>
<dbReference type="GO" id="GO:0005524">
    <property type="term" value="F:ATP binding"/>
    <property type="evidence" value="ECO:0007669"/>
    <property type="project" value="UniProtKB-UniRule"/>
</dbReference>
<dbReference type="KEGG" id="bid:Bind_1840"/>
<dbReference type="GO" id="GO:0009432">
    <property type="term" value="P:SOS response"/>
    <property type="evidence" value="ECO:0007669"/>
    <property type="project" value="TreeGrafter"/>
</dbReference>
<accession>B2IDM9</accession>
<dbReference type="Proteomes" id="UP000001695">
    <property type="component" value="Chromosome"/>
</dbReference>
<dbReference type="STRING" id="395963.Bind_1840"/>
<reference evidence="3 4" key="2">
    <citation type="journal article" date="2010" name="J. Bacteriol.">
        <title>Complete genome sequence of Beijerinckia indica subsp. indica.</title>
        <authorList>
            <person name="Tamas I."/>
            <person name="Dedysh S.N."/>
            <person name="Liesack W."/>
            <person name="Stott M.B."/>
            <person name="Alam M."/>
            <person name="Murrell J.C."/>
            <person name="Dunfield P.F."/>
        </authorList>
    </citation>
    <scope>NUCLEOTIDE SEQUENCE [LARGE SCALE GENOMIC DNA]</scope>
    <source>
        <strain evidence="4">ATCC 9039 / DSM 1715 / NCIMB 8712</strain>
    </source>
</reference>
<dbReference type="GO" id="GO:0018169">
    <property type="term" value="F:ribosomal S6-glutamic acid ligase activity"/>
    <property type="evidence" value="ECO:0007669"/>
    <property type="project" value="TreeGrafter"/>
</dbReference>